<feature type="transmembrane region" description="Helical" evidence="2">
    <location>
        <begin position="196"/>
        <end position="217"/>
    </location>
</feature>
<dbReference type="SUPFAM" id="SSF81321">
    <property type="entry name" value="Family A G protein-coupled receptor-like"/>
    <property type="match status" value="1"/>
</dbReference>
<evidence type="ECO:0000313" key="4">
    <source>
        <dbReference type="Proteomes" id="UP001178507"/>
    </source>
</evidence>
<name>A0AA36IG25_9DINO</name>
<keyword evidence="2" id="KW-1133">Transmembrane helix</keyword>
<gene>
    <name evidence="3" type="ORF">EVOR1521_LOCUS12532</name>
</gene>
<dbReference type="AlphaFoldDB" id="A0AA36IG25"/>
<evidence type="ECO:0000256" key="1">
    <source>
        <dbReference type="SAM" id="MobiDB-lite"/>
    </source>
</evidence>
<comment type="caution">
    <text evidence="3">The sequence shown here is derived from an EMBL/GenBank/DDBJ whole genome shotgun (WGS) entry which is preliminary data.</text>
</comment>
<reference evidence="3" key="1">
    <citation type="submission" date="2023-08" db="EMBL/GenBank/DDBJ databases">
        <authorList>
            <person name="Chen Y."/>
            <person name="Shah S."/>
            <person name="Dougan E. K."/>
            <person name="Thang M."/>
            <person name="Chan C."/>
        </authorList>
    </citation>
    <scope>NUCLEOTIDE SEQUENCE</scope>
</reference>
<proteinExistence type="predicted"/>
<feature type="non-terminal residue" evidence="3">
    <location>
        <position position="614"/>
    </location>
</feature>
<keyword evidence="4" id="KW-1185">Reference proteome</keyword>
<sequence length="614" mass="68209">EEPIASGDLRTRIIVAWSAWPGTAKVCMRLTYAQVVSCVVAHAFWQVGPVYKDSNNDELQLFELVRYILVIPLVLVSLYQFSEMLSSRPRHRALVITRVSMFEFGVKITYYSLLSTGYDLAYQNQRCYDYRPIYVTRWIGWTFAIPTLVFMNLYPIMDHQHALEVLVRLLPQQLATAAYCWACCLGCIVLDPWMGWYLNVLGCVAYVAVIADEVVFVCEQIMVTAQPVLKGYSIIVKECIFVIYTGVWLLGNWGYATSYSCQRFYSVSDVSLKSVMATLLFFYWNVDRPEKARSPLEDVMEWMSLADLDQEYDPFPRGKAVPSLPRAGKESYCTFAAGEATQDADEEWNHRLQRSGVAGRLVAYDLGDRPQDELLLRGGAGHRVAVSFVRGKAEQAGVKVGDVLVSINGRKDFAGLCADDILYRLRAPVTLVFLGFIGKWHAEVRLSSKESCCGLDSKVPIPLGRPGAPLQVIEEVVFQPSTAPLLLAVEAPAQSVLHSLPGDTGDVSEIDEFQDLSPEFTQAELASIVQDTAHATEGDTSLQRAATDGMVGLTTPRAAKAAEVAAVYELRGQEAKRLVERVRVEAQAQPPTPSSPRSQPEVDTVPRFSELPAC</sequence>
<feature type="transmembrane region" description="Helical" evidence="2">
    <location>
        <begin position="138"/>
        <end position="157"/>
    </location>
</feature>
<organism evidence="3 4">
    <name type="scientific">Effrenium voratum</name>
    <dbReference type="NCBI Taxonomy" id="2562239"/>
    <lineage>
        <taxon>Eukaryota</taxon>
        <taxon>Sar</taxon>
        <taxon>Alveolata</taxon>
        <taxon>Dinophyceae</taxon>
        <taxon>Suessiales</taxon>
        <taxon>Symbiodiniaceae</taxon>
        <taxon>Effrenium</taxon>
    </lineage>
</organism>
<keyword evidence="2" id="KW-0812">Transmembrane</keyword>
<dbReference type="Gene3D" id="1.20.1070.10">
    <property type="entry name" value="Rhodopsin 7-helix transmembrane proteins"/>
    <property type="match status" value="1"/>
</dbReference>
<protein>
    <recommendedName>
        <fullName evidence="5">PDZ domain-containing protein</fullName>
    </recommendedName>
</protein>
<evidence type="ECO:0000313" key="3">
    <source>
        <dbReference type="EMBL" id="CAJ1386080.1"/>
    </source>
</evidence>
<feature type="region of interest" description="Disordered" evidence="1">
    <location>
        <begin position="583"/>
        <end position="614"/>
    </location>
</feature>
<feature type="transmembrane region" description="Helical" evidence="2">
    <location>
        <begin position="64"/>
        <end position="81"/>
    </location>
</feature>
<keyword evidence="2" id="KW-0472">Membrane</keyword>
<evidence type="ECO:0008006" key="5">
    <source>
        <dbReference type="Google" id="ProtNLM"/>
    </source>
</evidence>
<feature type="transmembrane region" description="Helical" evidence="2">
    <location>
        <begin position="229"/>
        <end position="250"/>
    </location>
</feature>
<feature type="transmembrane region" description="Helical" evidence="2">
    <location>
        <begin position="169"/>
        <end position="190"/>
    </location>
</feature>
<evidence type="ECO:0000256" key="2">
    <source>
        <dbReference type="SAM" id="Phobius"/>
    </source>
</evidence>
<feature type="transmembrane region" description="Helical" evidence="2">
    <location>
        <begin position="270"/>
        <end position="286"/>
    </location>
</feature>
<accession>A0AA36IG25</accession>
<dbReference type="EMBL" id="CAUJNA010001328">
    <property type="protein sequence ID" value="CAJ1386080.1"/>
    <property type="molecule type" value="Genomic_DNA"/>
</dbReference>
<dbReference type="Proteomes" id="UP001178507">
    <property type="component" value="Unassembled WGS sequence"/>
</dbReference>